<dbReference type="InterPro" id="IPR006652">
    <property type="entry name" value="Kelch_1"/>
</dbReference>
<reference evidence="1" key="1">
    <citation type="submission" date="2021-09" db="EMBL/GenBank/DDBJ databases">
        <authorList>
            <consortium name="AG Swart"/>
            <person name="Singh M."/>
            <person name="Singh A."/>
            <person name="Seah K."/>
            <person name="Emmerich C."/>
        </authorList>
    </citation>
    <scope>NUCLEOTIDE SEQUENCE</scope>
    <source>
        <strain evidence="1">ATCC30299</strain>
    </source>
</reference>
<dbReference type="EMBL" id="CAJZBQ010000029">
    <property type="protein sequence ID" value="CAG9321870.1"/>
    <property type="molecule type" value="Genomic_DNA"/>
</dbReference>
<dbReference type="SUPFAM" id="SSF117281">
    <property type="entry name" value="Kelch motif"/>
    <property type="match status" value="1"/>
</dbReference>
<dbReference type="InterPro" id="IPR015915">
    <property type="entry name" value="Kelch-typ_b-propeller"/>
</dbReference>
<evidence type="ECO:0000313" key="2">
    <source>
        <dbReference type="Proteomes" id="UP001162131"/>
    </source>
</evidence>
<protein>
    <submittedName>
        <fullName evidence="1">Uncharacterized protein</fullName>
    </submittedName>
</protein>
<dbReference type="AlphaFoldDB" id="A0AAU9J9M9"/>
<organism evidence="1 2">
    <name type="scientific">Blepharisma stoltei</name>
    <dbReference type="NCBI Taxonomy" id="1481888"/>
    <lineage>
        <taxon>Eukaryota</taxon>
        <taxon>Sar</taxon>
        <taxon>Alveolata</taxon>
        <taxon>Ciliophora</taxon>
        <taxon>Postciliodesmatophora</taxon>
        <taxon>Heterotrichea</taxon>
        <taxon>Heterotrichida</taxon>
        <taxon>Blepharismidae</taxon>
        <taxon>Blepharisma</taxon>
    </lineage>
</organism>
<dbReference type="Pfam" id="PF01344">
    <property type="entry name" value="Kelch_1"/>
    <property type="match status" value="1"/>
</dbReference>
<comment type="caution">
    <text evidence="1">The sequence shown here is derived from an EMBL/GenBank/DDBJ whole genome shotgun (WGS) entry which is preliminary data.</text>
</comment>
<proteinExistence type="predicted"/>
<name>A0AAU9J9M9_9CILI</name>
<accession>A0AAU9J9M9</accession>
<evidence type="ECO:0000313" key="1">
    <source>
        <dbReference type="EMBL" id="CAG9321870.1"/>
    </source>
</evidence>
<keyword evidence="2" id="KW-1185">Reference proteome</keyword>
<dbReference type="Proteomes" id="UP001162131">
    <property type="component" value="Unassembled WGS sequence"/>
</dbReference>
<sequence>MKTTLPQKLYNNDSCKLDFLCSFTSPIRNQLTVFSLKDFSQEKSILNLPEFIDENIFICPLPDNKMFCYGNLSWGYKEYLAPVVTGLTFIINPDLSTEILEEGIKCYGSGGVFYDGNVYIFGGYNEKRRIDKIALKYNLQDKNWKIISSLPVPSLFCSCVEYMGLILVGGTSTSNKIFAYDIATNSYSEFLSELKKRRFCVKTTGMLILLIHVDFFTKAKAITLLYENL</sequence>
<gene>
    <name evidence="1" type="ORF">BSTOLATCC_MIC29776</name>
</gene>
<dbReference type="Gene3D" id="2.120.10.80">
    <property type="entry name" value="Kelch-type beta propeller"/>
    <property type="match status" value="1"/>
</dbReference>